<dbReference type="NCBIfam" id="TIGR02684">
    <property type="entry name" value="dnstrm_HI1420"/>
    <property type="match status" value="1"/>
</dbReference>
<dbReference type="Gene3D" id="1.10.260.40">
    <property type="entry name" value="lambda repressor-like DNA-binding domains"/>
    <property type="match status" value="1"/>
</dbReference>
<gene>
    <name evidence="1" type="ORF">DFW101_3093</name>
</gene>
<accession>G7Q8K6</accession>
<dbReference type="InterPro" id="IPR010982">
    <property type="entry name" value="Lambda_DNA-bd_dom_sf"/>
</dbReference>
<protein>
    <submittedName>
        <fullName evidence="1">Addiction module antidote protein</fullName>
    </submittedName>
</protein>
<dbReference type="SUPFAM" id="SSF47413">
    <property type="entry name" value="lambda repressor-like DNA-binding domains"/>
    <property type="match status" value="1"/>
</dbReference>
<sequence>MKNLAQASGSHDEALVRELRADPALAAEYLQAAMEDTDEPAVLLIALRHVSEACGMAEVAREAGIKRESLYRALSPSGNPTLKTLTAVLRAVGLRLAVAPSHDMACTG</sequence>
<dbReference type="RefSeq" id="WP_009182445.1">
    <property type="nucleotide sequence ID" value="NZ_CM001368.1"/>
</dbReference>
<organism evidence="1 2">
    <name type="scientific">Solidesulfovibrio carbinoliphilus subsp. oakridgensis</name>
    <dbReference type="NCBI Taxonomy" id="694327"/>
    <lineage>
        <taxon>Bacteria</taxon>
        <taxon>Pseudomonadati</taxon>
        <taxon>Thermodesulfobacteriota</taxon>
        <taxon>Desulfovibrionia</taxon>
        <taxon>Desulfovibrionales</taxon>
        <taxon>Desulfovibrionaceae</taxon>
        <taxon>Solidesulfovibrio</taxon>
    </lineage>
</organism>
<proteinExistence type="predicted"/>
<dbReference type="EMBL" id="CM001368">
    <property type="protein sequence ID" value="EHJ49093.1"/>
    <property type="molecule type" value="Genomic_DNA"/>
</dbReference>
<evidence type="ECO:0000313" key="1">
    <source>
        <dbReference type="EMBL" id="EHJ49093.1"/>
    </source>
</evidence>
<dbReference type="eggNOG" id="COG3636">
    <property type="taxonomic scope" value="Bacteria"/>
</dbReference>
<dbReference type="HOGENOM" id="CLU_137365_3_2_7"/>
<evidence type="ECO:0000313" key="2">
    <source>
        <dbReference type="Proteomes" id="UP000004662"/>
    </source>
</evidence>
<dbReference type="Proteomes" id="UP000004662">
    <property type="component" value="Chromosome"/>
</dbReference>
<dbReference type="AlphaFoldDB" id="G7Q8K6"/>
<dbReference type="InterPro" id="IPR014057">
    <property type="entry name" value="HI1420"/>
</dbReference>
<dbReference type="PANTHER" id="PTHR40275">
    <property type="entry name" value="SSL7038 PROTEIN"/>
    <property type="match status" value="1"/>
</dbReference>
<reference evidence="2" key="1">
    <citation type="journal article" date="2015" name="Genome Announc.">
        <title>High-Quality Draft Genome Sequence of Desulfovibrio carbinoliphilus FW-101-2B, an Organic Acid-Oxidizing Sulfate-Reducing Bacterium Isolated from Uranium(VI)-Contaminated Groundwater.</title>
        <authorList>
            <person name="Ramsay B.D."/>
            <person name="Hwang C."/>
            <person name="Woo H.L."/>
            <person name="Carroll S.L."/>
            <person name="Lucas S."/>
            <person name="Han J."/>
            <person name="Lapidus A.L."/>
            <person name="Cheng J.F."/>
            <person name="Goodwin L.A."/>
            <person name="Pitluck S."/>
            <person name="Peters L."/>
            <person name="Chertkov O."/>
            <person name="Held B."/>
            <person name="Detter J.C."/>
            <person name="Han C.S."/>
            <person name="Tapia R."/>
            <person name="Land M.L."/>
            <person name="Hauser L.J."/>
            <person name="Kyrpides N.C."/>
            <person name="Ivanova N.N."/>
            <person name="Mikhailova N."/>
            <person name="Pagani I."/>
            <person name="Woyke T."/>
            <person name="Arkin A.P."/>
            <person name="Dehal P."/>
            <person name="Chivian D."/>
            <person name="Criddle C.S."/>
            <person name="Wu W."/>
            <person name="Chakraborty R."/>
            <person name="Hazen T.C."/>
            <person name="Fields M.W."/>
        </authorList>
    </citation>
    <scope>NUCLEOTIDE SEQUENCE [LARGE SCALE GENOMIC DNA]</scope>
    <source>
        <strain evidence="2">FW-101-2B</strain>
    </source>
</reference>
<dbReference type="Pfam" id="PF21716">
    <property type="entry name" value="dnstrm_HI1420"/>
    <property type="match status" value="1"/>
</dbReference>
<keyword evidence="2" id="KW-1185">Reference proteome</keyword>
<dbReference type="PANTHER" id="PTHR40275:SF1">
    <property type="entry name" value="SSL7038 PROTEIN"/>
    <property type="match status" value="1"/>
</dbReference>
<dbReference type="GO" id="GO:0003677">
    <property type="term" value="F:DNA binding"/>
    <property type="evidence" value="ECO:0007669"/>
    <property type="project" value="InterPro"/>
</dbReference>
<dbReference type="STRING" id="694327.DFW101_3093"/>
<name>G7Q8K6_9BACT</name>